<comment type="function">
    <text evidence="7">Activator of cell division through the inhibition of FtsZ GTPase activity, therefore promoting FtsZ assembly into bundles of protofilaments necessary for the formation of the division Z ring. It is recruited early at mid-cell but it is not essential for cell division.</text>
</comment>
<dbReference type="GO" id="GO:0005829">
    <property type="term" value="C:cytosol"/>
    <property type="evidence" value="ECO:0007669"/>
    <property type="project" value="TreeGrafter"/>
</dbReference>
<accession>A0A323TFK3</accession>
<evidence type="ECO:0000256" key="4">
    <source>
        <dbReference type="ARBA" id="ARBA00022618"/>
    </source>
</evidence>
<dbReference type="PANTHER" id="PTHR34981:SF1">
    <property type="entry name" value="CELL DIVISION PROTEIN ZAPA"/>
    <property type="match status" value="1"/>
</dbReference>
<dbReference type="EMBL" id="PDOD01000002">
    <property type="protein sequence ID" value="PYZ93701.1"/>
    <property type="molecule type" value="Genomic_DNA"/>
</dbReference>
<keyword evidence="11" id="KW-1185">Reference proteome</keyword>
<evidence type="ECO:0000256" key="8">
    <source>
        <dbReference type="ARBA" id="ARBA00026068"/>
    </source>
</evidence>
<dbReference type="Proteomes" id="UP000248214">
    <property type="component" value="Unassembled WGS sequence"/>
</dbReference>
<dbReference type="GO" id="GO:0000921">
    <property type="term" value="P:septin ring assembly"/>
    <property type="evidence" value="ECO:0007669"/>
    <property type="project" value="TreeGrafter"/>
</dbReference>
<evidence type="ECO:0000256" key="2">
    <source>
        <dbReference type="ARBA" id="ARBA00015195"/>
    </source>
</evidence>
<proteinExistence type="predicted"/>
<evidence type="ECO:0000313" key="11">
    <source>
        <dbReference type="Proteomes" id="UP000248214"/>
    </source>
</evidence>
<protein>
    <recommendedName>
        <fullName evidence="2">Cell division protein ZapA</fullName>
    </recommendedName>
    <alternativeName>
        <fullName evidence="9">Z ring-associated protein ZapA</fullName>
    </alternativeName>
</protein>
<comment type="subcellular location">
    <subcellularLocation>
        <location evidence="1">Cytoplasm</location>
    </subcellularLocation>
</comment>
<dbReference type="SUPFAM" id="SSF102829">
    <property type="entry name" value="Cell division protein ZapA-like"/>
    <property type="match status" value="1"/>
</dbReference>
<evidence type="ECO:0000256" key="1">
    <source>
        <dbReference type="ARBA" id="ARBA00004496"/>
    </source>
</evidence>
<dbReference type="Gene3D" id="6.10.250.790">
    <property type="match status" value="1"/>
</dbReference>
<evidence type="ECO:0000256" key="5">
    <source>
        <dbReference type="ARBA" id="ARBA00023210"/>
    </source>
</evidence>
<reference evidence="10 11" key="1">
    <citation type="submission" date="2017-10" db="EMBL/GenBank/DDBJ databases">
        <title>Bacillus sp. nov., a halophilic bacterium isolated from a Keqin Lake.</title>
        <authorList>
            <person name="Wang H."/>
        </authorList>
    </citation>
    <scope>NUCLEOTIDE SEQUENCE [LARGE SCALE GENOMIC DNA]</scope>
    <source>
        <strain evidence="10 11">KQ-12</strain>
    </source>
</reference>
<dbReference type="GO" id="GO:0000917">
    <property type="term" value="P:division septum assembly"/>
    <property type="evidence" value="ECO:0007669"/>
    <property type="project" value="UniProtKB-KW"/>
</dbReference>
<dbReference type="NCBIfam" id="NF010724">
    <property type="entry name" value="PRK14126.1"/>
    <property type="match status" value="1"/>
</dbReference>
<dbReference type="InterPro" id="IPR053712">
    <property type="entry name" value="Bac_CellDiv_Activator"/>
</dbReference>
<dbReference type="OrthoDB" id="9808604at2"/>
<dbReference type="InterPro" id="IPR036192">
    <property type="entry name" value="Cell_div_ZapA-like_sf"/>
</dbReference>
<dbReference type="GO" id="GO:0032153">
    <property type="term" value="C:cell division site"/>
    <property type="evidence" value="ECO:0007669"/>
    <property type="project" value="TreeGrafter"/>
</dbReference>
<keyword evidence="6" id="KW-0131">Cell cycle</keyword>
<keyword evidence="3" id="KW-0963">Cytoplasm</keyword>
<dbReference type="AlphaFoldDB" id="A0A323TFK3"/>
<keyword evidence="5" id="KW-0717">Septation</keyword>
<dbReference type="PANTHER" id="PTHR34981">
    <property type="entry name" value="CELL DIVISION PROTEIN ZAPA"/>
    <property type="match status" value="1"/>
</dbReference>
<keyword evidence="4 10" id="KW-0132">Cell division</keyword>
<dbReference type="InterPro" id="IPR007838">
    <property type="entry name" value="Cell_div_ZapA-like"/>
</dbReference>
<comment type="subunit">
    <text evidence="8">Homodimer. Interacts with FtsZ.</text>
</comment>
<gene>
    <name evidence="10" type="ORF">CR194_11140</name>
</gene>
<name>A0A323TFK3_9BACI</name>
<sequence>MTNGGLLVEEEREKRRTSVTIYNQQYTIVGEESSEQVEAIATLIDRKMKDLKDHNPYLDSTKLAVLTAINIGNDYLTLLKKLEDEKKDED</sequence>
<dbReference type="Pfam" id="PF05164">
    <property type="entry name" value="ZapA"/>
    <property type="match status" value="1"/>
</dbReference>
<evidence type="ECO:0000313" key="10">
    <source>
        <dbReference type="EMBL" id="PYZ93701.1"/>
    </source>
</evidence>
<organism evidence="10 11">
    <name type="scientific">Salipaludibacillus keqinensis</name>
    <dbReference type="NCBI Taxonomy" id="2045207"/>
    <lineage>
        <taxon>Bacteria</taxon>
        <taxon>Bacillati</taxon>
        <taxon>Bacillota</taxon>
        <taxon>Bacilli</taxon>
        <taxon>Bacillales</taxon>
        <taxon>Bacillaceae</taxon>
    </lineage>
</organism>
<evidence type="ECO:0000256" key="6">
    <source>
        <dbReference type="ARBA" id="ARBA00023306"/>
    </source>
</evidence>
<evidence type="ECO:0000256" key="7">
    <source>
        <dbReference type="ARBA" id="ARBA00024910"/>
    </source>
</evidence>
<dbReference type="GO" id="GO:0030428">
    <property type="term" value="C:cell septum"/>
    <property type="evidence" value="ECO:0007669"/>
    <property type="project" value="TreeGrafter"/>
</dbReference>
<comment type="caution">
    <text evidence="10">The sequence shown here is derived from an EMBL/GenBank/DDBJ whole genome shotgun (WGS) entry which is preliminary data.</text>
</comment>
<evidence type="ECO:0000256" key="3">
    <source>
        <dbReference type="ARBA" id="ARBA00022490"/>
    </source>
</evidence>
<dbReference type="GO" id="GO:0043093">
    <property type="term" value="P:FtsZ-dependent cytokinesis"/>
    <property type="evidence" value="ECO:0007669"/>
    <property type="project" value="TreeGrafter"/>
</dbReference>
<evidence type="ECO:0000256" key="9">
    <source>
        <dbReference type="ARBA" id="ARBA00033158"/>
    </source>
</evidence>